<dbReference type="InterPro" id="IPR036291">
    <property type="entry name" value="NAD(P)-bd_dom_sf"/>
</dbReference>
<dbReference type="CDD" id="cd05918">
    <property type="entry name" value="A_NRPS_SidN3_like"/>
    <property type="match status" value="1"/>
</dbReference>
<organism evidence="5 6">
    <name type="scientific">Periconia macrospinosa</name>
    <dbReference type="NCBI Taxonomy" id="97972"/>
    <lineage>
        <taxon>Eukaryota</taxon>
        <taxon>Fungi</taxon>
        <taxon>Dikarya</taxon>
        <taxon>Ascomycota</taxon>
        <taxon>Pezizomycotina</taxon>
        <taxon>Dothideomycetes</taxon>
        <taxon>Pleosporomycetidae</taxon>
        <taxon>Pleosporales</taxon>
        <taxon>Massarineae</taxon>
        <taxon>Periconiaceae</taxon>
        <taxon>Periconia</taxon>
    </lineage>
</organism>
<dbReference type="PANTHER" id="PTHR44845">
    <property type="entry name" value="CARRIER DOMAIN-CONTAINING PROTEIN"/>
    <property type="match status" value="1"/>
</dbReference>
<evidence type="ECO:0000256" key="2">
    <source>
        <dbReference type="ARBA" id="ARBA00022553"/>
    </source>
</evidence>
<dbReference type="SUPFAM" id="SSF47336">
    <property type="entry name" value="ACP-like"/>
    <property type="match status" value="1"/>
</dbReference>
<dbReference type="Gene3D" id="3.40.50.720">
    <property type="entry name" value="NAD(P)-binding Rossmann-like Domain"/>
    <property type="match status" value="1"/>
</dbReference>
<dbReference type="InterPro" id="IPR013120">
    <property type="entry name" value="FAR_NAD-bd"/>
</dbReference>
<dbReference type="Gene3D" id="1.10.1200.10">
    <property type="entry name" value="ACP-like"/>
    <property type="match status" value="1"/>
</dbReference>
<dbReference type="Pfam" id="PF07993">
    <property type="entry name" value="NAD_binding_4"/>
    <property type="match status" value="1"/>
</dbReference>
<name>A0A2V1D6W5_9PLEO</name>
<dbReference type="SUPFAM" id="SSF56801">
    <property type="entry name" value="Acetyl-CoA synthetase-like"/>
    <property type="match status" value="1"/>
</dbReference>
<keyword evidence="3" id="KW-0175">Coiled coil</keyword>
<dbReference type="OrthoDB" id="416786at2759"/>
<feature type="non-terminal residue" evidence="5">
    <location>
        <position position="996"/>
    </location>
</feature>
<dbReference type="STRING" id="97972.A0A2V1D6W5"/>
<dbReference type="InterPro" id="IPR036736">
    <property type="entry name" value="ACP-like_sf"/>
</dbReference>
<protein>
    <submittedName>
        <fullName evidence="5">Acetyl-CoA synthetase-like protein</fullName>
    </submittedName>
</protein>
<dbReference type="Pfam" id="PF00501">
    <property type="entry name" value="AMP-binding"/>
    <property type="match status" value="1"/>
</dbReference>
<sequence length="996" mass="108869">MSYSELDKRSSALAAYLMDTYDLKPGKKVALCFEKCTWAIISMLAILKAGAAYCCLDPSHPRARHDSIIHTLNASLVLTSTLYESRFDGHCVLVPTVELVRQQRHYRPTDVQPSDTCMVAFTSGSTGTPKGIVHTHNSLVTGILSNAPPQQLDREGVSTYQWSSFTFDVSMIEIYAPLIYGGRICIPSDEERLNNVEESMNRMAVNWAYFTPSFARLFAQYNIPSLQTLLMGGEVVTADDINAWNNRVKVIHSYGPAESATFFLAEINGPCPKIVPIGPAPNTYAWIVNPDNPELLSPLGAIGEMLYEGPGLLKEYLGDSKKTNEVLIDAPSWRHSLDAPASSSKLYKSGDLVRYLPDGTMMYIGRKDTMVKVRGQKLEVEEVESVIRKSLGRSSQVAVDLVELHGSGPRLVAFLQCSEDRDLDGNTNGRCSGTLQSSSVSDGKMNTLIAQIRSRLIETLPAYMVPRIFIPLVTLPVSSNGKLERAKLKEHAQKLSTSELFKYTESGSGEEVLTEIPRDDTVALEVSEILDNILREPESKGENPLKGKNATLENLGLDSLRTVSLARSVNDFYGLNIPVKTFRRANLNVRDIAEIVRNRDQASPQSEEHARAANILQDIEELEKELAGVQSRQHVLPKMRLRTGKSVVFLTGATGFLGSQILQQLLAHTNVSKVIVLVRARDASAGFQRIVAAGTTAKWWSPALASRIEVWPGDLARPRLGVSMEQWARLEGTCAQEAEAVTAIIHNGAIVNWSSSYERLRATNVLSTVQILKLALAGAGRLQHCTYVSGGDMHLSETAVAEDSSRLSSADGYSQSKFASDILVHRCVARAPTGQCINMVKPGIIIGTATEGISNTDDFIWRLVAGACEAGAFVDGEQDAVICLAGADQVAQRIIEACLGSRCDRDSAPEALKMTQGIPVSDFWDAVSEGTGLVLRAVDYDNWLRVVNANVSGKGSSHLLWPVMEWVEQRKGRIGDARLAMCKASNCSGHCRDQGL</sequence>
<evidence type="ECO:0000256" key="1">
    <source>
        <dbReference type="ARBA" id="ARBA00022450"/>
    </source>
</evidence>
<dbReference type="AlphaFoldDB" id="A0A2V1D6W5"/>
<dbReference type="SUPFAM" id="SSF51735">
    <property type="entry name" value="NAD(P)-binding Rossmann-fold domains"/>
    <property type="match status" value="1"/>
</dbReference>
<evidence type="ECO:0000256" key="3">
    <source>
        <dbReference type="SAM" id="Coils"/>
    </source>
</evidence>
<dbReference type="PROSITE" id="PS50075">
    <property type="entry name" value="CARRIER"/>
    <property type="match status" value="1"/>
</dbReference>
<evidence type="ECO:0000259" key="4">
    <source>
        <dbReference type="PROSITE" id="PS50075"/>
    </source>
</evidence>
<dbReference type="InterPro" id="IPR009081">
    <property type="entry name" value="PP-bd_ACP"/>
</dbReference>
<dbReference type="Pfam" id="PF00550">
    <property type="entry name" value="PP-binding"/>
    <property type="match status" value="1"/>
</dbReference>
<gene>
    <name evidence="5" type="ORF">DM02DRAFT_573846</name>
</gene>
<proteinExistence type="predicted"/>
<dbReference type="InterPro" id="IPR010080">
    <property type="entry name" value="Thioester_reductase-like_dom"/>
</dbReference>
<evidence type="ECO:0000313" key="6">
    <source>
        <dbReference type="Proteomes" id="UP000244855"/>
    </source>
</evidence>
<dbReference type="InterPro" id="IPR000873">
    <property type="entry name" value="AMP-dep_synth/lig_dom"/>
</dbReference>
<feature type="coiled-coil region" evidence="3">
    <location>
        <begin position="605"/>
        <end position="632"/>
    </location>
</feature>
<keyword evidence="2" id="KW-0597">Phosphoprotein</keyword>
<reference evidence="5 6" key="1">
    <citation type="journal article" date="2018" name="Sci. Rep.">
        <title>Comparative genomics provides insights into the lifestyle and reveals functional heterogeneity of dark septate endophytic fungi.</title>
        <authorList>
            <person name="Knapp D.G."/>
            <person name="Nemeth J.B."/>
            <person name="Barry K."/>
            <person name="Hainaut M."/>
            <person name="Henrissat B."/>
            <person name="Johnson J."/>
            <person name="Kuo A."/>
            <person name="Lim J.H.P."/>
            <person name="Lipzen A."/>
            <person name="Nolan M."/>
            <person name="Ohm R.A."/>
            <person name="Tamas L."/>
            <person name="Grigoriev I.V."/>
            <person name="Spatafora J.W."/>
            <person name="Nagy L.G."/>
            <person name="Kovacs G.M."/>
        </authorList>
    </citation>
    <scope>NUCLEOTIDE SEQUENCE [LARGE SCALE GENOMIC DNA]</scope>
    <source>
        <strain evidence="5 6">DSE2036</strain>
    </source>
</reference>
<dbReference type="Gene3D" id="3.40.50.12780">
    <property type="entry name" value="N-terminal domain of ligase-like"/>
    <property type="match status" value="1"/>
</dbReference>
<dbReference type="Gene3D" id="3.30.300.30">
    <property type="match status" value="1"/>
</dbReference>
<dbReference type="InterPro" id="IPR045851">
    <property type="entry name" value="AMP-bd_C_sf"/>
</dbReference>
<dbReference type="InterPro" id="IPR020845">
    <property type="entry name" value="AMP-binding_CS"/>
</dbReference>
<dbReference type="Proteomes" id="UP000244855">
    <property type="component" value="Unassembled WGS sequence"/>
</dbReference>
<keyword evidence="1" id="KW-0596">Phosphopantetheine</keyword>
<evidence type="ECO:0000313" key="5">
    <source>
        <dbReference type="EMBL" id="PVH93802.1"/>
    </source>
</evidence>
<dbReference type="EMBL" id="KZ805566">
    <property type="protein sequence ID" value="PVH93802.1"/>
    <property type="molecule type" value="Genomic_DNA"/>
</dbReference>
<keyword evidence="6" id="KW-1185">Reference proteome</keyword>
<dbReference type="InterPro" id="IPR042099">
    <property type="entry name" value="ANL_N_sf"/>
</dbReference>
<dbReference type="PANTHER" id="PTHR44845:SF4">
    <property type="entry name" value="NONRIBOSOMAL PEPTIDE SYNTHASE INPA"/>
    <property type="match status" value="1"/>
</dbReference>
<feature type="domain" description="Carrier" evidence="4">
    <location>
        <begin position="524"/>
        <end position="600"/>
    </location>
</feature>
<dbReference type="PROSITE" id="PS00455">
    <property type="entry name" value="AMP_BINDING"/>
    <property type="match status" value="1"/>
</dbReference>
<accession>A0A2V1D6W5</accession>
<dbReference type="NCBIfam" id="TIGR01746">
    <property type="entry name" value="Thioester-redct"/>
    <property type="match status" value="1"/>
</dbReference>